<accession>A0A4V3CPF1</accession>
<protein>
    <submittedName>
        <fullName evidence="2">Uncharacterized protein</fullName>
    </submittedName>
</protein>
<name>A0A4V3CPF1_NOCIG</name>
<evidence type="ECO:0000313" key="2">
    <source>
        <dbReference type="EMBL" id="TDP37652.1"/>
    </source>
</evidence>
<dbReference type="EMBL" id="SNXK01000004">
    <property type="protein sequence ID" value="TDP37652.1"/>
    <property type="molecule type" value="Genomic_DNA"/>
</dbReference>
<feature type="compositionally biased region" description="Low complexity" evidence="1">
    <location>
        <begin position="161"/>
        <end position="176"/>
    </location>
</feature>
<reference evidence="2 3" key="1">
    <citation type="submission" date="2019-03" db="EMBL/GenBank/DDBJ databases">
        <title>Genomic Encyclopedia of Type Strains, Phase IV (KMG-IV): sequencing the most valuable type-strain genomes for metagenomic binning, comparative biology and taxonomic classification.</title>
        <authorList>
            <person name="Goeker M."/>
        </authorList>
    </citation>
    <scope>NUCLEOTIDE SEQUENCE [LARGE SCALE GENOMIC DNA]</scope>
    <source>
        <strain evidence="2 3">DSM 44496</strain>
    </source>
</reference>
<dbReference type="AlphaFoldDB" id="A0A4V3CPF1"/>
<feature type="region of interest" description="Disordered" evidence="1">
    <location>
        <begin position="152"/>
        <end position="241"/>
    </location>
</feature>
<organism evidence="2 3">
    <name type="scientific">Nocardia ignorata</name>
    <dbReference type="NCBI Taxonomy" id="145285"/>
    <lineage>
        <taxon>Bacteria</taxon>
        <taxon>Bacillati</taxon>
        <taxon>Actinomycetota</taxon>
        <taxon>Actinomycetes</taxon>
        <taxon>Mycobacteriales</taxon>
        <taxon>Nocardiaceae</taxon>
        <taxon>Nocardia</taxon>
    </lineage>
</organism>
<gene>
    <name evidence="2" type="ORF">DFR75_1042</name>
</gene>
<comment type="caution">
    <text evidence="2">The sequence shown here is derived from an EMBL/GenBank/DDBJ whole genome shotgun (WGS) entry which is preliminary data.</text>
</comment>
<feature type="compositionally biased region" description="Basic residues" evidence="1">
    <location>
        <begin position="64"/>
        <end position="79"/>
    </location>
</feature>
<dbReference type="Proteomes" id="UP000295087">
    <property type="component" value="Unassembled WGS sequence"/>
</dbReference>
<proteinExistence type="predicted"/>
<sequence>MPQRANVLGRTRSPWTLITEPSPASAFFRFLARSPSSVGALPGSVCTDDRNEAGARTANAATHAQRRRVDRSRAHPRVHPRKRAGIFVGAADRGGCAQHAKSWGGARQPRRWSSISNRFNNETLRRPVESAPYTAIRFANSFADNGIAQSMGRSATATTTPSWRNSSPPSRPSGSSEQLADKGRRRERPVSPTSTAGTTRSRSRRSSAGDHPMSTKPSIITGFPLEPDNPLSGLAGEPQPI</sequence>
<evidence type="ECO:0000256" key="1">
    <source>
        <dbReference type="SAM" id="MobiDB-lite"/>
    </source>
</evidence>
<keyword evidence="3" id="KW-1185">Reference proteome</keyword>
<feature type="region of interest" description="Disordered" evidence="1">
    <location>
        <begin position="55"/>
        <end position="79"/>
    </location>
</feature>
<evidence type="ECO:0000313" key="3">
    <source>
        <dbReference type="Proteomes" id="UP000295087"/>
    </source>
</evidence>